<feature type="transmembrane region" description="Helical" evidence="9">
    <location>
        <begin position="66"/>
        <end position="91"/>
    </location>
</feature>
<accession>A0ABT3H925</accession>
<dbReference type="InterPro" id="IPR052157">
    <property type="entry name" value="BCAA_transport_permease"/>
</dbReference>
<keyword evidence="6 9" id="KW-1133">Transmembrane helix</keyword>
<evidence type="ECO:0000256" key="4">
    <source>
        <dbReference type="ARBA" id="ARBA00022692"/>
    </source>
</evidence>
<feature type="transmembrane region" description="Helical" evidence="9">
    <location>
        <begin position="252"/>
        <end position="272"/>
    </location>
</feature>
<organism evidence="10 11">
    <name type="scientific">Rhodobium gokarnense</name>
    <dbReference type="NCBI Taxonomy" id="364296"/>
    <lineage>
        <taxon>Bacteria</taxon>
        <taxon>Pseudomonadati</taxon>
        <taxon>Pseudomonadota</taxon>
        <taxon>Alphaproteobacteria</taxon>
        <taxon>Hyphomicrobiales</taxon>
        <taxon>Rhodobiaceae</taxon>
        <taxon>Rhodobium</taxon>
    </lineage>
</organism>
<dbReference type="RefSeq" id="WP_264600558.1">
    <property type="nucleotide sequence ID" value="NZ_JAOQNS010000003.1"/>
</dbReference>
<evidence type="ECO:0000256" key="3">
    <source>
        <dbReference type="ARBA" id="ARBA00022475"/>
    </source>
</evidence>
<dbReference type="Pfam" id="PF02653">
    <property type="entry name" value="BPD_transp_2"/>
    <property type="match status" value="1"/>
</dbReference>
<feature type="transmembrane region" description="Helical" evidence="9">
    <location>
        <begin position="103"/>
        <end position="122"/>
    </location>
</feature>
<keyword evidence="5" id="KW-0029">Amino-acid transport</keyword>
<feature type="transmembrane region" description="Helical" evidence="9">
    <location>
        <begin position="199"/>
        <end position="220"/>
    </location>
</feature>
<dbReference type="CDD" id="cd06582">
    <property type="entry name" value="TM_PBP1_LivH_like"/>
    <property type="match status" value="1"/>
</dbReference>
<evidence type="ECO:0000256" key="6">
    <source>
        <dbReference type="ARBA" id="ARBA00022989"/>
    </source>
</evidence>
<reference evidence="11" key="1">
    <citation type="submission" date="2023-07" db="EMBL/GenBank/DDBJ databases">
        <title>Genome sequencing of Purple Non-Sulfur Bacteria from various extreme environments.</title>
        <authorList>
            <person name="Mayer M."/>
        </authorList>
    </citation>
    <scope>NUCLEOTIDE SEQUENCE [LARGE SCALE GENOMIC DNA]</scope>
    <source>
        <strain evidence="11">DSM 17935</strain>
    </source>
</reference>
<keyword evidence="7 9" id="KW-0472">Membrane</keyword>
<feature type="transmembrane region" description="Helical" evidence="9">
    <location>
        <begin position="12"/>
        <end position="35"/>
    </location>
</feature>
<proteinExistence type="inferred from homology"/>
<evidence type="ECO:0000313" key="10">
    <source>
        <dbReference type="EMBL" id="MCW2306895.1"/>
    </source>
</evidence>
<feature type="transmembrane region" description="Helical" evidence="9">
    <location>
        <begin position="226"/>
        <end position="245"/>
    </location>
</feature>
<evidence type="ECO:0000256" key="8">
    <source>
        <dbReference type="ARBA" id="ARBA00037998"/>
    </source>
</evidence>
<dbReference type="PANTHER" id="PTHR11795:SF445">
    <property type="entry name" value="AMINO ACID ABC TRANSPORTER PERMEASE PROTEIN"/>
    <property type="match status" value="1"/>
</dbReference>
<comment type="caution">
    <text evidence="10">The sequence shown here is derived from an EMBL/GenBank/DDBJ whole genome shotgun (WGS) entry which is preliminary data.</text>
</comment>
<keyword evidence="4 9" id="KW-0812">Transmembrane</keyword>
<evidence type="ECO:0000256" key="5">
    <source>
        <dbReference type="ARBA" id="ARBA00022970"/>
    </source>
</evidence>
<keyword evidence="3" id="KW-1003">Cell membrane</keyword>
<gene>
    <name evidence="10" type="ORF">M2319_001217</name>
</gene>
<feature type="transmembrane region" description="Helical" evidence="9">
    <location>
        <begin position="142"/>
        <end position="165"/>
    </location>
</feature>
<protein>
    <submittedName>
        <fullName evidence="10">Branched-chain amino acid transport system permease protein</fullName>
    </submittedName>
</protein>
<keyword evidence="11" id="KW-1185">Reference proteome</keyword>
<sequence length="304" mass="32146">MVIFVEYAFSGLMLGIMYSLVAVGFTLFFGVLNVINFSHGDVLAVGSFSALIAYVGLQAVGLDLPILCFIAVALAAFVVTGLLGAAIGGGFVVPMRNAPPINVLLMTMMIGTVLREVIRLGYPNGSNPKAFPALLPDTAIEVGSVFIRLDSVILLGLGLAVVALLDQFIRRTKFGLAIRAVAQDGETAQIIGIDFKQTILLTFAIGSGLAGLAGVMHGVYYREVNFSVGLLLGVIGFSAAIIGGLGRIWGAVLGGFVFAALQTLWVILFPDLSGYRDVFAFAMVIVVMTIWPTGMMAEMRSERV</sequence>
<dbReference type="InterPro" id="IPR001851">
    <property type="entry name" value="ABC_transp_permease"/>
</dbReference>
<dbReference type="EMBL" id="JAOQNS010000003">
    <property type="protein sequence ID" value="MCW2306895.1"/>
    <property type="molecule type" value="Genomic_DNA"/>
</dbReference>
<feature type="transmembrane region" description="Helical" evidence="9">
    <location>
        <begin position="278"/>
        <end position="297"/>
    </location>
</feature>
<dbReference type="PANTHER" id="PTHR11795">
    <property type="entry name" value="BRANCHED-CHAIN AMINO ACID TRANSPORT SYSTEM PERMEASE PROTEIN LIVH"/>
    <property type="match status" value="1"/>
</dbReference>
<evidence type="ECO:0000313" key="11">
    <source>
        <dbReference type="Proteomes" id="UP001209755"/>
    </source>
</evidence>
<comment type="similarity">
    <text evidence="8">Belongs to the binding-protein-dependent transport system permease family. LivHM subfamily.</text>
</comment>
<comment type="subcellular location">
    <subcellularLocation>
        <location evidence="1">Cell membrane</location>
        <topology evidence="1">Multi-pass membrane protein</topology>
    </subcellularLocation>
</comment>
<dbReference type="Proteomes" id="UP001209755">
    <property type="component" value="Unassembled WGS sequence"/>
</dbReference>
<name>A0ABT3H925_9HYPH</name>
<evidence type="ECO:0000256" key="7">
    <source>
        <dbReference type="ARBA" id="ARBA00023136"/>
    </source>
</evidence>
<evidence type="ECO:0000256" key="2">
    <source>
        <dbReference type="ARBA" id="ARBA00022448"/>
    </source>
</evidence>
<evidence type="ECO:0000256" key="1">
    <source>
        <dbReference type="ARBA" id="ARBA00004651"/>
    </source>
</evidence>
<keyword evidence="2" id="KW-0813">Transport</keyword>
<feature type="transmembrane region" description="Helical" evidence="9">
    <location>
        <begin position="42"/>
        <end position="60"/>
    </location>
</feature>
<evidence type="ECO:0000256" key="9">
    <source>
        <dbReference type="SAM" id="Phobius"/>
    </source>
</evidence>